<reference evidence="9 10" key="1">
    <citation type="submission" date="2018-05" db="EMBL/GenBank/DDBJ databases">
        <title>Genomic Encyclopedia of Type Strains, Phase IV (KMG-IV): sequencing the most valuable type-strain genomes for metagenomic binning, comparative biology and taxonomic classification.</title>
        <authorList>
            <person name="Goeker M."/>
        </authorList>
    </citation>
    <scope>NUCLEOTIDE SEQUENCE [LARGE SCALE GENOMIC DNA]</scope>
    <source>
        <strain evidence="9 10">DSM 23606</strain>
    </source>
</reference>
<feature type="transmembrane region" description="Helical" evidence="6">
    <location>
        <begin position="67"/>
        <end position="92"/>
    </location>
</feature>
<dbReference type="PROSITE" id="PS50893">
    <property type="entry name" value="ABC_TRANSPORTER_2"/>
    <property type="match status" value="1"/>
</dbReference>
<dbReference type="InterPro" id="IPR050835">
    <property type="entry name" value="ABC_transporter_sub-D"/>
</dbReference>
<dbReference type="InterPro" id="IPR003439">
    <property type="entry name" value="ABC_transporter-like_ATP-bd"/>
</dbReference>
<evidence type="ECO:0000256" key="6">
    <source>
        <dbReference type="SAM" id="Phobius"/>
    </source>
</evidence>
<dbReference type="EMBL" id="QGTJ01000003">
    <property type="protein sequence ID" value="PWV63445.1"/>
    <property type="molecule type" value="Genomic_DNA"/>
</dbReference>
<dbReference type="PANTHER" id="PTHR11384">
    <property type="entry name" value="ATP-BINDING CASSETTE, SUB-FAMILY D MEMBER"/>
    <property type="match status" value="1"/>
</dbReference>
<evidence type="ECO:0000256" key="3">
    <source>
        <dbReference type="ARBA" id="ARBA00022692"/>
    </source>
</evidence>
<evidence type="ECO:0000256" key="2">
    <source>
        <dbReference type="ARBA" id="ARBA00022448"/>
    </source>
</evidence>
<keyword evidence="10" id="KW-1185">Reference proteome</keyword>
<dbReference type="GO" id="GO:0005886">
    <property type="term" value="C:plasma membrane"/>
    <property type="evidence" value="ECO:0007669"/>
    <property type="project" value="UniProtKB-SubCell"/>
</dbReference>
<dbReference type="Gene3D" id="1.20.1560.10">
    <property type="entry name" value="ABC transporter type 1, transmembrane domain"/>
    <property type="match status" value="1"/>
</dbReference>
<dbReference type="GO" id="GO:0016887">
    <property type="term" value="F:ATP hydrolysis activity"/>
    <property type="evidence" value="ECO:0007669"/>
    <property type="project" value="InterPro"/>
</dbReference>
<dbReference type="GO" id="GO:0005524">
    <property type="term" value="F:ATP binding"/>
    <property type="evidence" value="ECO:0007669"/>
    <property type="project" value="UniProtKB-KW"/>
</dbReference>
<feature type="transmembrane region" description="Helical" evidence="6">
    <location>
        <begin position="154"/>
        <end position="177"/>
    </location>
</feature>
<dbReference type="InterPro" id="IPR027417">
    <property type="entry name" value="P-loop_NTPase"/>
</dbReference>
<dbReference type="SUPFAM" id="SSF90123">
    <property type="entry name" value="ABC transporter transmembrane region"/>
    <property type="match status" value="1"/>
</dbReference>
<evidence type="ECO:0000313" key="10">
    <source>
        <dbReference type="Proteomes" id="UP000246569"/>
    </source>
</evidence>
<gene>
    <name evidence="9" type="ORF">C7443_103374</name>
</gene>
<dbReference type="Proteomes" id="UP000246569">
    <property type="component" value="Unassembled WGS sequence"/>
</dbReference>
<evidence type="ECO:0000259" key="8">
    <source>
        <dbReference type="PROSITE" id="PS50929"/>
    </source>
</evidence>
<evidence type="ECO:0000256" key="1">
    <source>
        <dbReference type="ARBA" id="ARBA00004651"/>
    </source>
</evidence>
<evidence type="ECO:0000256" key="4">
    <source>
        <dbReference type="ARBA" id="ARBA00022989"/>
    </source>
</evidence>
<comment type="subcellular location">
    <subcellularLocation>
        <location evidence="1">Cell membrane</location>
        <topology evidence="1">Multi-pass membrane protein</topology>
    </subcellularLocation>
</comment>
<accession>A0A317MX37</accession>
<feature type="domain" description="ABC transporter" evidence="7">
    <location>
        <begin position="372"/>
        <end position="586"/>
    </location>
</feature>
<keyword evidence="9" id="KW-0067">ATP-binding</keyword>
<evidence type="ECO:0000259" key="7">
    <source>
        <dbReference type="PROSITE" id="PS50893"/>
    </source>
</evidence>
<sequence>MRSWKAFLQAFITLAGAYYSHEETRWHARALTLVLVLLTVAQAAVPISVNGWSEYLFDALERRDLFTFLHALGYLLLIVGGSVVVMTAHLYIKRRLQIGWRAWLTSRLLNEWLDASCMPHVQRSPTDEDNPDGRIAEDARISCEYAVDLAHSALYCLLLLVSFTQILWGLSGALSIHLGSLNLPLPGHLVWFALIYGATGTAISLVLGRSLVRTANHRQRREADFRFGLVHTRQNTLSIALRQCEPDERRRLWALFSVVLQAWEKQSDALRSLFFFSSGWSTLSQTVPFLVAAPRYIAGTITLGTLMQTAQAFQQMIGALAWPIDNMPKLAEWRASVERVLGLHQSLQHSERPSPAAPGKGIELALGETPALSLNGLTIEQPNGQVLLEDVHTQIQPGDRVLISGDPATAVKLFRVVGGLWPWGRGRVELPEGSSIFFMPRRPYLPTATLRDVIACPPQAEAVDDATIRQALQTVGLSRLTPLLGRRGEWEQDLDAGDKQRIGFARLLLQRPHWIFINNAIDALDPAGKAQMLALLREQFPQATIVTIGENGLLSDFHGRRLTITRAGDRAHVIEQPIAAAPISPERHE</sequence>
<keyword evidence="2" id="KW-0813">Transport</keyword>
<keyword evidence="9" id="KW-0547">Nucleotide-binding</keyword>
<dbReference type="SUPFAM" id="SSF52540">
    <property type="entry name" value="P-loop containing nucleoside triphosphate hydrolases"/>
    <property type="match status" value="1"/>
</dbReference>
<feature type="domain" description="ABC transmembrane type-1" evidence="8">
    <location>
        <begin position="33"/>
        <end position="332"/>
    </location>
</feature>
<evidence type="ECO:0000256" key="5">
    <source>
        <dbReference type="ARBA" id="ARBA00023136"/>
    </source>
</evidence>
<dbReference type="AlphaFoldDB" id="A0A317MX37"/>
<evidence type="ECO:0000313" key="9">
    <source>
        <dbReference type="EMBL" id="PWV63445.1"/>
    </source>
</evidence>
<dbReference type="Gene3D" id="3.40.50.300">
    <property type="entry name" value="P-loop containing nucleotide triphosphate hydrolases"/>
    <property type="match status" value="1"/>
</dbReference>
<dbReference type="RefSeq" id="WP_170123534.1">
    <property type="nucleotide sequence ID" value="NZ_QGTJ01000003.1"/>
</dbReference>
<dbReference type="GO" id="GO:0140359">
    <property type="term" value="F:ABC-type transporter activity"/>
    <property type="evidence" value="ECO:0007669"/>
    <property type="project" value="InterPro"/>
</dbReference>
<dbReference type="InterPro" id="IPR036640">
    <property type="entry name" value="ABC1_TM_sf"/>
</dbReference>
<keyword evidence="5 6" id="KW-0472">Membrane</keyword>
<proteinExistence type="predicted"/>
<dbReference type="Pfam" id="PF06472">
    <property type="entry name" value="ABC_membrane_2"/>
    <property type="match status" value="1"/>
</dbReference>
<organism evidence="9 10">
    <name type="scientific">Plasticicumulans acidivorans</name>
    <dbReference type="NCBI Taxonomy" id="886464"/>
    <lineage>
        <taxon>Bacteria</taxon>
        <taxon>Pseudomonadati</taxon>
        <taxon>Pseudomonadota</taxon>
        <taxon>Gammaproteobacteria</taxon>
        <taxon>Candidatus Competibacteraceae</taxon>
        <taxon>Plasticicumulans</taxon>
    </lineage>
</organism>
<dbReference type="PROSITE" id="PS50929">
    <property type="entry name" value="ABC_TM1F"/>
    <property type="match status" value="1"/>
</dbReference>
<keyword evidence="3 6" id="KW-0812">Transmembrane</keyword>
<keyword evidence="4 6" id="KW-1133">Transmembrane helix</keyword>
<name>A0A317MX37_9GAMM</name>
<protein>
    <submittedName>
        <fullName evidence="9">Putative ATP-binding cassette transporter</fullName>
    </submittedName>
</protein>
<comment type="caution">
    <text evidence="9">The sequence shown here is derived from an EMBL/GenBank/DDBJ whole genome shotgun (WGS) entry which is preliminary data.</text>
</comment>
<dbReference type="PANTHER" id="PTHR11384:SF59">
    <property type="entry name" value="LYSOSOMAL COBALAMIN TRANSPORTER ABCD4"/>
    <property type="match status" value="1"/>
</dbReference>
<feature type="transmembrane region" description="Helical" evidence="6">
    <location>
        <begin position="189"/>
        <end position="212"/>
    </location>
</feature>
<dbReference type="InterPro" id="IPR011527">
    <property type="entry name" value="ABC1_TM_dom"/>
</dbReference>